<keyword evidence="8" id="KW-0479">Metal-binding</keyword>
<dbReference type="GO" id="GO:0016285">
    <property type="term" value="F:alanyl aminopeptidase activity"/>
    <property type="evidence" value="ECO:0007669"/>
    <property type="project" value="UniProtKB-EC"/>
</dbReference>
<dbReference type="InterPro" id="IPR042097">
    <property type="entry name" value="Aminopeptidase_N-like_N_sf"/>
</dbReference>
<dbReference type="InterPro" id="IPR014782">
    <property type="entry name" value="Peptidase_M1_dom"/>
</dbReference>
<dbReference type="STRING" id="555500.I215_04180"/>
<dbReference type="SUPFAM" id="SSF55486">
    <property type="entry name" value="Metalloproteases ('zincins'), catalytic domain"/>
    <property type="match status" value="1"/>
</dbReference>
<gene>
    <name evidence="15" type="ORF">I215_04180</name>
</gene>
<dbReference type="AlphaFoldDB" id="K2P501"/>
<dbReference type="SUPFAM" id="SSF63737">
    <property type="entry name" value="Leukotriene A4 hydrolase N-terminal domain"/>
    <property type="match status" value="1"/>
</dbReference>
<comment type="cofactor">
    <cofactor evidence="2">
        <name>Zn(2+)</name>
        <dbReference type="ChEBI" id="CHEBI:29105"/>
    </cofactor>
</comment>
<dbReference type="GO" id="GO:0042277">
    <property type="term" value="F:peptide binding"/>
    <property type="evidence" value="ECO:0007669"/>
    <property type="project" value="TreeGrafter"/>
</dbReference>
<dbReference type="InterPro" id="IPR001930">
    <property type="entry name" value="Peptidase_M1"/>
</dbReference>
<dbReference type="Pfam" id="PF17900">
    <property type="entry name" value="Peptidase_M1_N"/>
    <property type="match status" value="1"/>
</dbReference>
<reference evidence="15 16" key="1">
    <citation type="journal article" date="2012" name="J. Bacteriol.">
        <title>Genome Sequence of Galbibacter marinum Type Strain ck-I2-15.</title>
        <authorList>
            <person name="Lai Q."/>
            <person name="Li C."/>
            <person name="Shao Z."/>
        </authorList>
    </citation>
    <scope>NUCLEOTIDE SEQUENCE [LARGE SCALE GENOMIC DNA]</scope>
    <source>
        <strain evidence="16">ck-I2-15</strain>
    </source>
</reference>
<evidence type="ECO:0000256" key="9">
    <source>
        <dbReference type="ARBA" id="ARBA00022801"/>
    </source>
</evidence>
<dbReference type="GO" id="GO:0006508">
    <property type="term" value="P:proteolysis"/>
    <property type="evidence" value="ECO:0007669"/>
    <property type="project" value="UniProtKB-KW"/>
</dbReference>
<dbReference type="EC" id="3.4.11.2" evidence="4"/>
<dbReference type="Proteomes" id="UP000007364">
    <property type="component" value="Unassembled WGS sequence"/>
</dbReference>
<feature type="domain" description="Aminopeptidase N-like N-terminal" evidence="14">
    <location>
        <begin position="35"/>
        <end position="199"/>
    </location>
</feature>
<evidence type="ECO:0000313" key="15">
    <source>
        <dbReference type="EMBL" id="EKF56113.1"/>
    </source>
</evidence>
<keyword evidence="6 15" id="KW-0031">Aminopeptidase</keyword>
<keyword evidence="9" id="KW-0378">Hydrolase</keyword>
<comment type="caution">
    <text evidence="15">The sequence shown here is derived from an EMBL/GenBank/DDBJ whole genome shotgun (WGS) entry which is preliminary data.</text>
</comment>
<dbReference type="EMBL" id="AMSG01000003">
    <property type="protein sequence ID" value="EKF56113.1"/>
    <property type="molecule type" value="Genomic_DNA"/>
</dbReference>
<keyword evidence="16" id="KW-1185">Reference proteome</keyword>
<proteinExistence type="inferred from homology"/>
<dbReference type="PANTHER" id="PTHR11533:SF174">
    <property type="entry name" value="PUROMYCIN-SENSITIVE AMINOPEPTIDASE-RELATED"/>
    <property type="match status" value="1"/>
</dbReference>
<keyword evidence="12" id="KW-0732">Signal</keyword>
<evidence type="ECO:0000259" key="13">
    <source>
        <dbReference type="Pfam" id="PF01433"/>
    </source>
</evidence>
<sequence length="696" mass="80648">MLKKNVLCSLILICCCVVKNGFAQQIHQIDIIEADVNVALIPSKKKIHGEVSLAFKVLRSTDSLVIDARDMEIHEVRLDKNPIDFSYQDNLKLKIYNRFHKGDDHLVEVHYQAKPKKAMYFIDDPNGQVKQIWTQGQGKYSSYWLPSFDDMNEKIIFDLTIKAPEAFTVLANGKLKQKHKIADQILWEYDMKNPMSSYLLAIAMGNFDFVQTQSKSGVKIKNYFNSQDKAKVEPTYRYTTQIMNFYEDEIGVRYPWQEYKQVGVQDFLYAGMENTTLTIFSDSYMVDSIAQKDQSYFNVNAHELAHHWFGNMVTETESTHHWLQEGFATYYALLAAKEIIGDDHFYLELYKSAMDLEAQAPESLLNPKASSLTFYQRGAWVLVALRETIGDRSFKKTIKTFLKEHAYKNVDTHDFFNVAMAKSQLDLDSFIDRWLVQKEFPIQRAKEILRKNELTAQLLDLKQMDDAAFESFVIENPEIYNKNNKTAVVSYIVQRASTLGEDLMVKVYKRALQSSINENKQSVAVHIVQIPEVLKNDFEVLLTSASYKTIELALLKLSINFPGSLPVYLDQTKGIDGFKNKNIKTLWLALALISPDYHKDKKYVYYNTLLTYTNTYQPYELRWSAFRYLGQLEGFNEPAIKNLIQACLHPVWQFSKFSRELLDSLLSQPAYHGIITGLKKDLNKQEQRFLNDRLDQ</sequence>
<keyword evidence="7" id="KW-0645">Protease</keyword>
<dbReference type="PATRIC" id="fig|555500.3.peg.866"/>
<comment type="catalytic activity">
    <reaction evidence="1">
        <text>Release of an N-terminal amino acid, Xaa-|-Yaa- from a peptide, amide or arylamide. Xaa is preferably Ala, but may be most amino acids including Pro (slow action). When a terminal hydrophobic residue is followed by a prolyl residue, the two may be released as an intact Xaa-Pro dipeptide.</text>
        <dbReference type="EC" id="3.4.11.2"/>
    </reaction>
</comment>
<comment type="similarity">
    <text evidence="3">Belongs to the peptidase M1 family.</text>
</comment>
<dbReference type="Pfam" id="PF01433">
    <property type="entry name" value="Peptidase_M1"/>
    <property type="match status" value="1"/>
</dbReference>
<protein>
    <recommendedName>
        <fullName evidence="5">Aminopeptidase N</fullName>
        <ecNumber evidence="4">3.4.11.2</ecNumber>
    </recommendedName>
</protein>
<evidence type="ECO:0000256" key="4">
    <source>
        <dbReference type="ARBA" id="ARBA00012564"/>
    </source>
</evidence>
<dbReference type="PRINTS" id="PR00756">
    <property type="entry name" value="ALADIPTASE"/>
</dbReference>
<dbReference type="OrthoDB" id="100605at2"/>
<dbReference type="InterPro" id="IPR045357">
    <property type="entry name" value="Aminopeptidase_N-like_N"/>
</dbReference>
<dbReference type="GO" id="GO:0016020">
    <property type="term" value="C:membrane"/>
    <property type="evidence" value="ECO:0007669"/>
    <property type="project" value="TreeGrafter"/>
</dbReference>
<accession>K2P501</accession>
<evidence type="ECO:0000256" key="5">
    <source>
        <dbReference type="ARBA" id="ARBA00015611"/>
    </source>
</evidence>
<dbReference type="InterPro" id="IPR027268">
    <property type="entry name" value="Peptidase_M4/M1_CTD_sf"/>
</dbReference>
<evidence type="ECO:0000256" key="1">
    <source>
        <dbReference type="ARBA" id="ARBA00000098"/>
    </source>
</evidence>
<feature type="chain" id="PRO_5003866082" description="Aminopeptidase N" evidence="12">
    <location>
        <begin position="24"/>
        <end position="696"/>
    </location>
</feature>
<evidence type="ECO:0000256" key="8">
    <source>
        <dbReference type="ARBA" id="ARBA00022723"/>
    </source>
</evidence>
<dbReference type="Gene3D" id="2.60.40.1730">
    <property type="entry name" value="tricorn interacting facor f3 domain"/>
    <property type="match status" value="1"/>
</dbReference>
<feature type="domain" description="Peptidase M1 membrane alanine aminopeptidase" evidence="13">
    <location>
        <begin position="238"/>
        <end position="434"/>
    </location>
</feature>
<evidence type="ECO:0000256" key="12">
    <source>
        <dbReference type="SAM" id="SignalP"/>
    </source>
</evidence>
<dbReference type="CDD" id="cd09603">
    <property type="entry name" value="M1_APN_like"/>
    <property type="match status" value="1"/>
</dbReference>
<evidence type="ECO:0000256" key="6">
    <source>
        <dbReference type="ARBA" id="ARBA00022438"/>
    </source>
</evidence>
<evidence type="ECO:0000256" key="11">
    <source>
        <dbReference type="ARBA" id="ARBA00023049"/>
    </source>
</evidence>
<dbReference type="RefSeq" id="WP_008990709.1">
    <property type="nucleotide sequence ID" value="NZ_AMSG01000003.1"/>
</dbReference>
<dbReference type="InterPro" id="IPR050344">
    <property type="entry name" value="Peptidase_M1_aminopeptidases"/>
</dbReference>
<dbReference type="GO" id="GO:0043171">
    <property type="term" value="P:peptide catabolic process"/>
    <property type="evidence" value="ECO:0007669"/>
    <property type="project" value="TreeGrafter"/>
</dbReference>
<dbReference type="GO" id="GO:0070006">
    <property type="term" value="F:metalloaminopeptidase activity"/>
    <property type="evidence" value="ECO:0007669"/>
    <property type="project" value="TreeGrafter"/>
</dbReference>
<organism evidence="15 16">
    <name type="scientific">Galbibacter marinus</name>
    <dbReference type="NCBI Taxonomy" id="555500"/>
    <lineage>
        <taxon>Bacteria</taxon>
        <taxon>Pseudomonadati</taxon>
        <taxon>Bacteroidota</taxon>
        <taxon>Flavobacteriia</taxon>
        <taxon>Flavobacteriales</taxon>
        <taxon>Flavobacteriaceae</taxon>
        <taxon>Galbibacter</taxon>
    </lineage>
</organism>
<evidence type="ECO:0000256" key="3">
    <source>
        <dbReference type="ARBA" id="ARBA00010136"/>
    </source>
</evidence>
<dbReference type="PANTHER" id="PTHR11533">
    <property type="entry name" value="PROTEASE M1 ZINC METALLOPROTEASE"/>
    <property type="match status" value="1"/>
</dbReference>
<name>K2P501_9FLAO</name>
<evidence type="ECO:0000256" key="10">
    <source>
        <dbReference type="ARBA" id="ARBA00022833"/>
    </source>
</evidence>
<dbReference type="eggNOG" id="COG0308">
    <property type="taxonomic scope" value="Bacteria"/>
</dbReference>
<evidence type="ECO:0000256" key="7">
    <source>
        <dbReference type="ARBA" id="ARBA00022670"/>
    </source>
</evidence>
<feature type="signal peptide" evidence="12">
    <location>
        <begin position="1"/>
        <end position="23"/>
    </location>
</feature>
<keyword evidence="10" id="KW-0862">Zinc</keyword>
<evidence type="ECO:0000259" key="14">
    <source>
        <dbReference type="Pfam" id="PF17900"/>
    </source>
</evidence>
<keyword evidence="11" id="KW-0482">Metalloprotease</keyword>
<dbReference type="GO" id="GO:0005737">
    <property type="term" value="C:cytoplasm"/>
    <property type="evidence" value="ECO:0007669"/>
    <property type="project" value="TreeGrafter"/>
</dbReference>
<dbReference type="GO" id="GO:0005615">
    <property type="term" value="C:extracellular space"/>
    <property type="evidence" value="ECO:0007669"/>
    <property type="project" value="TreeGrafter"/>
</dbReference>
<evidence type="ECO:0000313" key="16">
    <source>
        <dbReference type="Proteomes" id="UP000007364"/>
    </source>
</evidence>
<dbReference type="Gene3D" id="1.10.390.10">
    <property type="entry name" value="Neutral Protease Domain 2"/>
    <property type="match status" value="1"/>
</dbReference>
<dbReference type="GO" id="GO:0008270">
    <property type="term" value="F:zinc ion binding"/>
    <property type="evidence" value="ECO:0007669"/>
    <property type="project" value="InterPro"/>
</dbReference>
<evidence type="ECO:0000256" key="2">
    <source>
        <dbReference type="ARBA" id="ARBA00001947"/>
    </source>
</evidence>